<dbReference type="Proteomes" id="UP000217507">
    <property type="component" value="Chromosome"/>
</dbReference>
<keyword evidence="2" id="KW-0732">Signal</keyword>
<organism evidence="3 4">
    <name type="scientific">Trichormus variabilis NIES-23</name>
    <dbReference type="NCBI Taxonomy" id="1973479"/>
    <lineage>
        <taxon>Bacteria</taxon>
        <taxon>Bacillati</taxon>
        <taxon>Cyanobacteriota</taxon>
        <taxon>Cyanophyceae</taxon>
        <taxon>Nostocales</taxon>
        <taxon>Nostocaceae</taxon>
        <taxon>Trichormus</taxon>
    </lineage>
</organism>
<sequence length="129" mass="13626">MKKLFLPVSKLLVGLAGISFASLLTAQPSLAQLGTVDAGGNNSDNQNNNLNFDSGNFNMFELIHRANLGNGSFDANSQSQQIDDAARAFRERQNKATNVQPQGQILPTLPVTGTPSADSPSTLTIPGNN</sequence>
<proteinExistence type="predicted"/>
<evidence type="ECO:0000256" key="1">
    <source>
        <dbReference type="SAM" id="MobiDB-lite"/>
    </source>
</evidence>
<protein>
    <submittedName>
        <fullName evidence="3">Uncharacterized protein</fullName>
    </submittedName>
</protein>
<evidence type="ECO:0000256" key="2">
    <source>
        <dbReference type="SAM" id="SignalP"/>
    </source>
</evidence>
<dbReference type="AlphaFoldDB" id="A0A1Z4KG93"/>
<dbReference type="EMBL" id="AP018216">
    <property type="protein sequence ID" value="BAY67996.1"/>
    <property type="molecule type" value="Genomic_DNA"/>
</dbReference>
<evidence type="ECO:0000313" key="3">
    <source>
        <dbReference type="EMBL" id="BAY67996.1"/>
    </source>
</evidence>
<accession>A0A1Z4KG93</accession>
<feature type="chain" id="PRO_5011109260" evidence="2">
    <location>
        <begin position="22"/>
        <end position="129"/>
    </location>
</feature>
<feature type="compositionally biased region" description="Polar residues" evidence="1">
    <location>
        <begin position="95"/>
        <end position="129"/>
    </location>
</feature>
<feature type="region of interest" description="Disordered" evidence="1">
    <location>
        <begin position="93"/>
        <end position="129"/>
    </location>
</feature>
<reference evidence="3 4" key="1">
    <citation type="submission" date="2017-06" db="EMBL/GenBank/DDBJ databases">
        <title>Genome sequencing of cyanobaciteial culture collection at National Institute for Environmental Studies (NIES).</title>
        <authorList>
            <person name="Hirose Y."/>
            <person name="Shimura Y."/>
            <person name="Fujisawa T."/>
            <person name="Nakamura Y."/>
            <person name="Kawachi M."/>
        </authorList>
    </citation>
    <scope>NUCLEOTIDE SEQUENCE [LARGE SCALE GENOMIC DNA]</scope>
    <source>
        <strain evidence="3 4">NIES-23</strain>
    </source>
</reference>
<feature type="signal peptide" evidence="2">
    <location>
        <begin position="1"/>
        <end position="21"/>
    </location>
</feature>
<evidence type="ECO:0000313" key="4">
    <source>
        <dbReference type="Proteomes" id="UP000217507"/>
    </source>
</evidence>
<gene>
    <name evidence="3" type="ORF">NIES23_07790</name>
</gene>
<name>A0A1Z4KG93_ANAVA</name>